<gene>
    <name evidence="2" type="ORF">ACFQ5P_12375</name>
</gene>
<organism evidence="2 3">
    <name type="scientific">Paracoccus nototheniae</name>
    <dbReference type="NCBI Taxonomy" id="2489002"/>
    <lineage>
        <taxon>Bacteria</taxon>
        <taxon>Pseudomonadati</taxon>
        <taxon>Pseudomonadota</taxon>
        <taxon>Alphaproteobacteria</taxon>
        <taxon>Rhodobacterales</taxon>
        <taxon>Paracoccaceae</taxon>
        <taxon>Paracoccus</taxon>
    </lineage>
</organism>
<accession>A0ABW4DWF8</accession>
<feature type="signal peptide" evidence="1">
    <location>
        <begin position="1"/>
        <end position="18"/>
    </location>
</feature>
<reference evidence="3" key="1">
    <citation type="journal article" date="2019" name="Int. J. Syst. Evol. Microbiol.">
        <title>The Global Catalogue of Microorganisms (GCM) 10K type strain sequencing project: providing services to taxonomists for standard genome sequencing and annotation.</title>
        <authorList>
            <consortium name="The Broad Institute Genomics Platform"/>
            <consortium name="The Broad Institute Genome Sequencing Center for Infectious Disease"/>
            <person name="Wu L."/>
            <person name="Ma J."/>
        </authorList>
    </citation>
    <scope>NUCLEOTIDE SEQUENCE [LARGE SCALE GENOMIC DNA]</scope>
    <source>
        <strain evidence="3">CCM 8875</strain>
    </source>
</reference>
<comment type="caution">
    <text evidence="2">The sequence shown here is derived from an EMBL/GenBank/DDBJ whole genome shotgun (WGS) entry which is preliminary data.</text>
</comment>
<name>A0ABW4DWF8_9RHOB</name>
<proteinExistence type="predicted"/>
<feature type="chain" id="PRO_5046290410" evidence="1">
    <location>
        <begin position="19"/>
        <end position="180"/>
    </location>
</feature>
<keyword evidence="3" id="KW-1185">Reference proteome</keyword>
<keyword evidence="1" id="KW-0732">Signal</keyword>
<sequence length="180" mass="19335">MIRVLTLILSLIALPALAETRPPTGLLAKTSPLPATIPLQVRAPEGADTAILLGDADGQPVISGYLRGGGVLRLLVPPGDHHLGLAQGAPDDWQGPDDLFGTPAVILPDPLPFRITGNRRQGQAITLTRNESRLTIAHRQDRVTCQIAEWTLDRVTETTPAGTALRWLDPQLSTRSRPCD</sequence>
<protein>
    <submittedName>
        <fullName evidence="2">Uncharacterized protein</fullName>
    </submittedName>
</protein>
<dbReference type="EMBL" id="JBHTOQ010000022">
    <property type="protein sequence ID" value="MFD1482092.1"/>
    <property type="molecule type" value="Genomic_DNA"/>
</dbReference>
<evidence type="ECO:0000313" key="3">
    <source>
        <dbReference type="Proteomes" id="UP001597302"/>
    </source>
</evidence>
<dbReference type="RefSeq" id="WP_131576142.1">
    <property type="nucleotide sequence ID" value="NZ_CBCSAJ010000044.1"/>
</dbReference>
<evidence type="ECO:0000313" key="2">
    <source>
        <dbReference type="EMBL" id="MFD1482092.1"/>
    </source>
</evidence>
<dbReference type="Proteomes" id="UP001597302">
    <property type="component" value="Unassembled WGS sequence"/>
</dbReference>
<evidence type="ECO:0000256" key="1">
    <source>
        <dbReference type="SAM" id="SignalP"/>
    </source>
</evidence>